<dbReference type="STRING" id="37003.ENSKMAP00000019368"/>
<feature type="compositionally biased region" description="Basic and acidic residues" evidence="1">
    <location>
        <begin position="403"/>
        <end position="419"/>
    </location>
</feature>
<feature type="region of interest" description="Disordered" evidence="1">
    <location>
        <begin position="238"/>
        <end position="277"/>
    </location>
</feature>
<feature type="compositionally biased region" description="Polar residues" evidence="1">
    <location>
        <begin position="334"/>
        <end position="350"/>
    </location>
</feature>
<dbReference type="GO" id="GO:0005085">
    <property type="term" value="F:guanyl-nucleotide exchange factor activity"/>
    <property type="evidence" value="ECO:0007669"/>
    <property type="project" value="TreeGrafter"/>
</dbReference>
<feature type="compositionally biased region" description="Basic and acidic residues" evidence="1">
    <location>
        <begin position="447"/>
        <end position="456"/>
    </location>
</feature>
<feature type="region of interest" description="Disordered" evidence="1">
    <location>
        <begin position="38"/>
        <end position="112"/>
    </location>
</feature>
<name>A0A3Q3AR58_KRYMA</name>
<accession>A0A3Q3AR58</accession>
<sequence length="456" mass="49765">DERDAVEESESPSILPSSVLSKASDIAQHFNSIKRGSLVQDDARSLGCPSPRLPSRTGSSLSLSTKAADRPLRSLSSEPAEAFSDAGLTLPSPRDDSIFDPDRSIRRRRDSTLSKQDQLLIGKIKTYYENAGNQDATFSIRRRESLTYIPTGLVRSSVSRLNSVPKDKHVLRNPSRSQSLHDNLFDDEEFRPSSEMIKVWQAMERQITKSQGDDTELNQSRDALKASIAASVYTPTKTLTKSFDPESGASDLSTITEDSTSPSPPKTKASGFSRAGGKSSLTLPLVSDQQAASLPLSPADRSAAAAAPPGRSPLSPPPSIEGFSWPDVRELRSRYSNSGRSQKNLVSRSRSIPEKMFESGQRSKRLQRDEAGHDGYYIAAEAPLSDDPERTLIVMEKLPAPKKTAEEPKEEDAKARTEPGKTAAASAEQETSRKTETEGSQGSIVKNLREKFQSQS</sequence>
<dbReference type="OMA" id="FRINSWP"/>
<feature type="compositionally biased region" description="Basic and acidic residues" evidence="1">
    <location>
        <begin position="93"/>
        <end position="104"/>
    </location>
</feature>
<dbReference type="PANTHER" id="PTHR45924:SF4">
    <property type="entry name" value="PLECKSTRIN HOMOLOGY DOMAIN-CONTAINING FAMILY G MEMBER 3"/>
    <property type="match status" value="1"/>
</dbReference>
<dbReference type="AlphaFoldDB" id="A0A3Q3AR58"/>
<evidence type="ECO:0000313" key="2">
    <source>
        <dbReference type="Ensembl" id="ENSKMAP00000019368.1"/>
    </source>
</evidence>
<reference evidence="2" key="2">
    <citation type="submission" date="2025-09" db="UniProtKB">
        <authorList>
            <consortium name="Ensembl"/>
        </authorList>
    </citation>
    <scope>IDENTIFICATION</scope>
</reference>
<evidence type="ECO:0000313" key="3">
    <source>
        <dbReference type="Proteomes" id="UP000264800"/>
    </source>
</evidence>
<reference evidence="2" key="1">
    <citation type="submission" date="2025-08" db="UniProtKB">
        <authorList>
            <consortium name="Ensembl"/>
        </authorList>
    </citation>
    <scope>IDENTIFICATION</scope>
</reference>
<keyword evidence="3" id="KW-1185">Reference proteome</keyword>
<proteinExistence type="predicted"/>
<dbReference type="Ensembl" id="ENSKMAT00000019631.1">
    <property type="protein sequence ID" value="ENSKMAP00000019368.1"/>
    <property type="gene ID" value="ENSKMAG00000014396.1"/>
</dbReference>
<dbReference type="PANTHER" id="PTHR45924">
    <property type="entry name" value="FI17866P1"/>
    <property type="match status" value="1"/>
</dbReference>
<feature type="compositionally biased region" description="Polar residues" evidence="1">
    <location>
        <begin position="56"/>
        <end position="65"/>
    </location>
</feature>
<organism evidence="2 3">
    <name type="scientific">Kryptolebias marmoratus</name>
    <name type="common">Mangrove killifish</name>
    <name type="synonym">Rivulus marmoratus</name>
    <dbReference type="NCBI Taxonomy" id="37003"/>
    <lineage>
        <taxon>Eukaryota</taxon>
        <taxon>Metazoa</taxon>
        <taxon>Chordata</taxon>
        <taxon>Craniata</taxon>
        <taxon>Vertebrata</taxon>
        <taxon>Euteleostomi</taxon>
        <taxon>Actinopterygii</taxon>
        <taxon>Neopterygii</taxon>
        <taxon>Teleostei</taxon>
        <taxon>Neoteleostei</taxon>
        <taxon>Acanthomorphata</taxon>
        <taxon>Ovalentaria</taxon>
        <taxon>Atherinomorphae</taxon>
        <taxon>Cyprinodontiformes</taxon>
        <taxon>Rivulidae</taxon>
        <taxon>Kryptolebias</taxon>
    </lineage>
</organism>
<dbReference type="GeneTree" id="ENSGT00940000156521"/>
<feature type="region of interest" description="Disordered" evidence="1">
    <location>
        <begin position="289"/>
        <end position="371"/>
    </location>
</feature>
<dbReference type="GO" id="GO:2000114">
    <property type="term" value="P:regulation of establishment of cell polarity"/>
    <property type="evidence" value="ECO:0007669"/>
    <property type="project" value="TreeGrafter"/>
</dbReference>
<dbReference type="GO" id="GO:0031267">
    <property type="term" value="F:small GTPase binding"/>
    <property type="evidence" value="ECO:0007669"/>
    <property type="project" value="TreeGrafter"/>
</dbReference>
<protein>
    <submittedName>
        <fullName evidence="2">Uncharacterized protein</fullName>
    </submittedName>
</protein>
<feature type="compositionally biased region" description="Low complexity" evidence="1">
    <location>
        <begin position="291"/>
        <end position="309"/>
    </location>
</feature>
<feature type="region of interest" description="Disordered" evidence="1">
    <location>
        <begin position="396"/>
        <end position="456"/>
    </location>
</feature>
<dbReference type="Proteomes" id="UP000264800">
    <property type="component" value="Unplaced"/>
</dbReference>
<evidence type="ECO:0000256" key="1">
    <source>
        <dbReference type="SAM" id="MobiDB-lite"/>
    </source>
</evidence>
<feature type="compositionally biased region" description="Pro residues" evidence="1">
    <location>
        <begin position="310"/>
        <end position="319"/>
    </location>
</feature>